<dbReference type="AlphaFoldDB" id="A0A919G248"/>
<reference evidence="4" key="1">
    <citation type="journal article" date="2014" name="Int. J. Syst. Evol. Microbiol.">
        <title>Complete genome sequence of Corynebacterium casei LMG S-19264T (=DSM 44701T), isolated from a smear-ripened cheese.</title>
        <authorList>
            <consortium name="US DOE Joint Genome Institute (JGI-PGF)"/>
            <person name="Walter F."/>
            <person name="Albersmeier A."/>
            <person name="Kalinowski J."/>
            <person name="Ruckert C."/>
        </authorList>
    </citation>
    <scope>NUCLEOTIDE SEQUENCE</scope>
    <source>
        <strain evidence="4">JCM 5069</strain>
    </source>
</reference>
<accession>A0A919G248</accession>
<dbReference type="Pfam" id="PF13561">
    <property type="entry name" value="adh_short_C2"/>
    <property type="match status" value="1"/>
</dbReference>
<sequence length="248" mass="25495">MTTELSGTSALVTGATSGIGRAAALALAARGARVVVSGRDEQRGKNVVEEIRSAGGQGDFLVADLRDEDSARSLARRARDLVGAVDVLVNNAGIYPFGPTEETTEQDFDAVFSLNVKVPYFLVAELAPDMARRGRGAIVNISTMVAEYGAAGMGLYGASKAALVLLTKSWAAEYGPRGVRVNAVSPGPTRTEGTAALGDNLTQLGATTPAGRTGSAEEIADAIVFLASDRSSYVHGAVLPVDGGRIAV</sequence>
<dbReference type="GO" id="GO:0016491">
    <property type="term" value="F:oxidoreductase activity"/>
    <property type="evidence" value="ECO:0007669"/>
    <property type="project" value="UniProtKB-KW"/>
</dbReference>
<comment type="similarity">
    <text evidence="1">Belongs to the short-chain dehydrogenases/reductases (SDR) family.</text>
</comment>
<reference evidence="4" key="2">
    <citation type="submission" date="2020-09" db="EMBL/GenBank/DDBJ databases">
        <authorList>
            <person name="Sun Q."/>
            <person name="Ohkuma M."/>
        </authorList>
    </citation>
    <scope>NUCLEOTIDE SEQUENCE</scope>
    <source>
        <strain evidence="4">JCM 5069</strain>
    </source>
</reference>
<dbReference type="Gene3D" id="3.40.50.720">
    <property type="entry name" value="NAD(P)-binding Rossmann-like Domain"/>
    <property type="match status" value="1"/>
</dbReference>
<dbReference type="InterPro" id="IPR036291">
    <property type="entry name" value="NAD(P)-bd_dom_sf"/>
</dbReference>
<dbReference type="RefSeq" id="WP_189930836.1">
    <property type="nucleotide sequence ID" value="NZ_BNCD01000005.1"/>
</dbReference>
<feature type="domain" description="Ketoreductase" evidence="3">
    <location>
        <begin position="8"/>
        <end position="187"/>
    </location>
</feature>
<dbReference type="PANTHER" id="PTHR43639:SF1">
    <property type="entry name" value="SHORT-CHAIN DEHYDROGENASE_REDUCTASE FAMILY PROTEIN"/>
    <property type="match status" value="1"/>
</dbReference>
<dbReference type="PRINTS" id="PR00081">
    <property type="entry name" value="GDHRDH"/>
</dbReference>
<dbReference type="EMBL" id="BNCD01000005">
    <property type="protein sequence ID" value="GHH76655.1"/>
    <property type="molecule type" value="Genomic_DNA"/>
</dbReference>
<evidence type="ECO:0000259" key="3">
    <source>
        <dbReference type="SMART" id="SM00822"/>
    </source>
</evidence>
<dbReference type="NCBIfam" id="NF005559">
    <property type="entry name" value="PRK07231.1"/>
    <property type="match status" value="1"/>
</dbReference>
<gene>
    <name evidence="4" type="ORF">GCM10018793_22890</name>
</gene>
<dbReference type="Proteomes" id="UP000603708">
    <property type="component" value="Unassembled WGS sequence"/>
</dbReference>
<dbReference type="SMART" id="SM00822">
    <property type="entry name" value="PKS_KR"/>
    <property type="match status" value="1"/>
</dbReference>
<evidence type="ECO:0000256" key="2">
    <source>
        <dbReference type="ARBA" id="ARBA00023002"/>
    </source>
</evidence>
<dbReference type="FunFam" id="3.40.50.720:FF:000084">
    <property type="entry name" value="Short-chain dehydrogenase reductase"/>
    <property type="match status" value="1"/>
</dbReference>
<evidence type="ECO:0000256" key="1">
    <source>
        <dbReference type="ARBA" id="ARBA00006484"/>
    </source>
</evidence>
<dbReference type="InterPro" id="IPR002347">
    <property type="entry name" value="SDR_fam"/>
</dbReference>
<dbReference type="PRINTS" id="PR00080">
    <property type="entry name" value="SDRFAMILY"/>
</dbReference>
<comment type="caution">
    <text evidence="4">The sequence shown here is derived from an EMBL/GenBank/DDBJ whole genome shotgun (WGS) entry which is preliminary data.</text>
</comment>
<evidence type="ECO:0000313" key="5">
    <source>
        <dbReference type="Proteomes" id="UP000603708"/>
    </source>
</evidence>
<keyword evidence="5" id="KW-1185">Reference proteome</keyword>
<evidence type="ECO:0000313" key="4">
    <source>
        <dbReference type="EMBL" id="GHH76655.1"/>
    </source>
</evidence>
<dbReference type="InterPro" id="IPR057326">
    <property type="entry name" value="KR_dom"/>
</dbReference>
<protein>
    <submittedName>
        <fullName evidence="4">Short-chain dehydrogenase</fullName>
    </submittedName>
</protein>
<dbReference type="SUPFAM" id="SSF51735">
    <property type="entry name" value="NAD(P)-binding Rossmann-fold domains"/>
    <property type="match status" value="1"/>
</dbReference>
<organism evidence="4 5">
    <name type="scientific">Streptomyces sulfonofaciens</name>
    <dbReference type="NCBI Taxonomy" id="68272"/>
    <lineage>
        <taxon>Bacteria</taxon>
        <taxon>Bacillati</taxon>
        <taxon>Actinomycetota</taxon>
        <taxon>Actinomycetes</taxon>
        <taxon>Kitasatosporales</taxon>
        <taxon>Streptomycetaceae</taxon>
        <taxon>Streptomyces</taxon>
    </lineage>
</organism>
<dbReference type="CDD" id="cd05233">
    <property type="entry name" value="SDR_c"/>
    <property type="match status" value="1"/>
</dbReference>
<keyword evidence="2" id="KW-0560">Oxidoreductase</keyword>
<proteinExistence type="inferred from homology"/>
<dbReference type="PANTHER" id="PTHR43639">
    <property type="entry name" value="OXIDOREDUCTASE, SHORT-CHAIN DEHYDROGENASE/REDUCTASE FAMILY (AFU_ORTHOLOGUE AFUA_5G02870)"/>
    <property type="match status" value="1"/>
</dbReference>
<name>A0A919G248_9ACTN</name>